<keyword evidence="2" id="KW-1185">Reference proteome</keyword>
<sequence>MKQKKSNQQLMVEAIKLAVGTTSYLGLSIDSVFEATIERLYSYYQETKDKCYAETALLHIRAYVEMGFDYEDKAELFDPILEELGTSRNLEFPKAYYYSKKIKANKTQIRTMIVKWPASKFRMNINELIQDILDKVVNKKVGIYYYNSNPAPDKGNNMDGDLYELVVSEKETYFHDIKRRKYFTIIS</sequence>
<evidence type="ECO:0000313" key="2">
    <source>
        <dbReference type="Proteomes" id="UP000250003"/>
    </source>
</evidence>
<gene>
    <name evidence="1" type="ORF">DQQ01_07720</name>
</gene>
<dbReference type="KEGG" id="blau:DQQ01_07720"/>
<dbReference type="RefSeq" id="WP_111919543.1">
    <property type="nucleotide sequence ID" value="NZ_CP030280.1"/>
</dbReference>
<dbReference type="EMBL" id="CP030280">
    <property type="protein sequence ID" value="AWY98047.1"/>
    <property type="molecule type" value="Genomic_DNA"/>
</dbReference>
<organism evidence="1 2">
    <name type="scientific">Blautia argi</name>
    <dbReference type="NCBI Taxonomy" id="1912897"/>
    <lineage>
        <taxon>Bacteria</taxon>
        <taxon>Bacillati</taxon>
        <taxon>Bacillota</taxon>
        <taxon>Clostridia</taxon>
        <taxon>Lachnospirales</taxon>
        <taxon>Lachnospiraceae</taxon>
        <taxon>Blautia</taxon>
    </lineage>
</organism>
<protein>
    <submittedName>
        <fullName evidence="1">Uncharacterized protein</fullName>
    </submittedName>
</protein>
<proteinExistence type="predicted"/>
<dbReference type="Proteomes" id="UP000250003">
    <property type="component" value="Chromosome"/>
</dbReference>
<evidence type="ECO:0000313" key="1">
    <source>
        <dbReference type="EMBL" id="AWY98047.1"/>
    </source>
</evidence>
<dbReference type="AlphaFoldDB" id="A0A2Z4UAM1"/>
<dbReference type="OrthoDB" id="2066092at2"/>
<accession>A0A2Z4UAM1</accession>
<name>A0A2Z4UAM1_9FIRM</name>
<reference evidence="2" key="1">
    <citation type="submission" date="2018-06" db="EMBL/GenBank/DDBJ databases">
        <title>Description of Blautia argi sp. nov., a new anaerobic isolated from dog feces.</title>
        <authorList>
            <person name="Chang Y.-H."/>
            <person name="Paek J."/>
            <person name="Shin Y."/>
        </authorList>
    </citation>
    <scope>NUCLEOTIDE SEQUENCE [LARGE SCALE GENOMIC DNA]</scope>
    <source>
        <strain evidence="2">KCTC 15426</strain>
    </source>
</reference>